<dbReference type="Pfam" id="PF06719">
    <property type="entry name" value="AraC_N"/>
    <property type="match status" value="1"/>
</dbReference>
<dbReference type="PROSITE" id="PS01124">
    <property type="entry name" value="HTH_ARAC_FAMILY_2"/>
    <property type="match status" value="1"/>
</dbReference>
<evidence type="ECO:0000256" key="1">
    <source>
        <dbReference type="ARBA" id="ARBA00023015"/>
    </source>
</evidence>
<protein>
    <submittedName>
        <fullName evidence="5">Transcriptional regulator, AraC family</fullName>
    </submittedName>
</protein>
<evidence type="ECO:0000313" key="5">
    <source>
        <dbReference type="EMBL" id="CAA9560834.1"/>
    </source>
</evidence>
<feature type="coiled-coil region" evidence="3">
    <location>
        <begin position="60"/>
        <end position="87"/>
    </location>
</feature>
<evidence type="ECO:0000256" key="3">
    <source>
        <dbReference type="SAM" id="Coils"/>
    </source>
</evidence>
<evidence type="ECO:0000256" key="2">
    <source>
        <dbReference type="ARBA" id="ARBA00023163"/>
    </source>
</evidence>
<dbReference type="PANTHER" id="PTHR43436:SF1">
    <property type="entry name" value="TRANSCRIPTIONAL REGULATORY PROTEIN"/>
    <property type="match status" value="1"/>
</dbReference>
<organism evidence="5">
    <name type="scientific">uncultured Synechococcales cyanobacterium</name>
    <dbReference type="NCBI Taxonomy" id="1936017"/>
    <lineage>
        <taxon>Bacteria</taxon>
        <taxon>Bacillati</taxon>
        <taxon>Cyanobacteriota</taxon>
        <taxon>Cyanophyceae</taxon>
        <taxon>Synechococcales</taxon>
        <taxon>environmental samples</taxon>
    </lineage>
</organism>
<feature type="domain" description="HTH araC/xylS-type" evidence="4">
    <location>
        <begin position="260"/>
        <end position="358"/>
    </location>
</feature>
<keyword evidence="1" id="KW-0805">Transcription regulation</keyword>
<dbReference type="EMBL" id="CADCWO010000041">
    <property type="protein sequence ID" value="CAA9560834.1"/>
    <property type="molecule type" value="Genomic_DNA"/>
</dbReference>
<dbReference type="PANTHER" id="PTHR43436">
    <property type="entry name" value="ARAC-FAMILY TRANSCRIPTIONAL REGULATOR"/>
    <property type="match status" value="1"/>
</dbReference>
<dbReference type="InterPro" id="IPR009057">
    <property type="entry name" value="Homeodomain-like_sf"/>
</dbReference>
<gene>
    <name evidence="5" type="ORF">AVDCRST_MAG81-613</name>
</gene>
<sequence length="370" mass="41179">MVVQSCKLAPISIQATLDSYPGLAAKPFLDLDVSINLSERASEMNAARTSEKSGRALMNDLQTKREADRAQANREELAERIAQAIRQDGAMEPLKGLHFYRSSSPSECFHSVSIPAFCVIAQGSKEVLLGSDRYQYDPMHYLLGTVELPIASRILEATQEKPYLGLRLDLDPTLVGSAMVEAGYPSAQRGASVKAIDVSSLDANLLDAVVRLVRLLDSPAEAYVLVPLIKREIIYRLLMGTQGNRLRQIAVLGGYTHHIARAVDRLRKDFNQPLRIENIARELGMSVSGFHHHFKSVTAMSPLQFQKQLRLQEARRLMLGQNLDATSTAYRVGYDDASHFNREYKRLFGAPPMRDVELLREAARETASSI</sequence>
<accession>A0A6J4UV80</accession>
<evidence type="ECO:0000259" key="4">
    <source>
        <dbReference type="PROSITE" id="PS01124"/>
    </source>
</evidence>
<dbReference type="InterPro" id="IPR018060">
    <property type="entry name" value="HTH_AraC"/>
</dbReference>
<proteinExistence type="predicted"/>
<dbReference type="GO" id="GO:0003700">
    <property type="term" value="F:DNA-binding transcription factor activity"/>
    <property type="evidence" value="ECO:0007669"/>
    <property type="project" value="InterPro"/>
</dbReference>
<keyword evidence="3" id="KW-0175">Coiled coil</keyword>
<dbReference type="Gene3D" id="1.10.10.60">
    <property type="entry name" value="Homeodomain-like"/>
    <property type="match status" value="2"/>
</dbReference>
<reference evidence="5" key="1">
    <citation type="submission" date="2020-02" db="EMBL/GenBank/DDBJ databases">
        <authorList>
            <person name="Meier V. D."/>
        </authorList>
    </citation>
    <scope>NUCLEOTIDE SEQUENCE</scope>
    <source>
        <strain evidence="5">AVDCRST_MAG81</strain>
    </source>
</reference>
<keyword evidence="2" id="KW-0804">Transcription</keyword>
<dbReference type="SMART" id="SM00342">
    <property type="entry name" value="HTH_ARAC"/>
    <property type="match status" value="1"/>
</dbReference>
<name>A0A6J4UV80_9CYAN</name>
<dbReference type="AlphaFoldDB" id="A0A6J4UV80"/>
<dbReference type="SUPFAM" id="SSF46689">
    <property type="entry name" value="Homeodomain-like"/>
    <property type="match status" value="2"/>
</dbReference>
<dbReference type="GO" id="GO:0043565">
    <property type="term" value="F:sequence-specific DNA binding"/>
    <property type="evidence" value="ECO:0007669"/>
    <property type="project" value="InterPro"/>
</dbReference>
<dbReference type="InterPro" id="IPR009594">
    <property type="entry name" value="Tscrpt_reg_HTH_AraC_N"/>
</dbReference>
<dbReference type="Pfam" id="PF12833">
    <property type="entry name" value="HTH_18"/>
    <property type="match status" value="1"/>
</dbReference>